<dbReference type="Gene3D" id="1.25.40.10">
    <property type="entry name" value="Tetratricopeptide repeat domain"/>
    <property type="match status" value="1"/>
</dbReference>
<keyword evidence="4" id="KW-1185">Reference proteome</keyword>
<reference evidence="4" key="1">
    <citation type="journal article" date="2019" name="Int. J. Syst. Evol. Microbiol.">
        <title>The Global Catalogue of Microorganisms (GCM) 10K type strain sequencing project: providing services to taxonomists for standard genome sequencing and annotation.</title>
        <authorList>
            <consortium name="The Broad Institute Genomics Platform"/>
            <consortium name="The Broad Institute Genome Sequencing Center for Infectious Disease"/>
            <person name="Wu L."/>
            <person name="Ma J."/>
        </authorList>
    </citation>
    <scope>NUCLEOTIDE SEQUENCE [LARGE SCALE GENOMIC DNA]</scope>
    <source>
        <strain evidence="4">CGMCC 4.7246</strain>
    </source>
</reference>
<accession>A0ABW1P3C3</accession>
<dbReference type="SUPFAM" id="SSF48452">
    <property type="entry name" value="TPR-like"/>
    <property type="match status" value="2"/>
</dbReference>
<dbReference type="Proteomes" id="UP001596220">
    <property type="component" value="Unassembled WGS sequence"/>
</dbReference>
<comment type="caution">
    <text evidence="3">The sequence shown here is derived from an EMBL/GenBank/DDBJ whole genome shotgun (WGS) entry which is preliminary data.</text>
</comment>
<keyword evidence="1" id="KW-0802">TPR repeat</keyword>
<feature type="domain" description="AAA+ ATPase" evidence="2">
    <location>
        <begin position="63"/>
        <end position="204"/>
    </location>
</feature>
<dbReference type="InterPro" id="IPR027417">
    <property type="entry name" value="P-loop_NTPase"/>
</dbReference>
<dbReference type="InterPro" id="IPR003593">
    <property type="entry name" value="AAA+_ATPase"/>
</dbReference>
<dbReference type="EMBL" id="JBHSQO010000008">
    <property type="protein sequence ID" value="MFC6089719.1"/>
    <property type="molecule type" value="Genomic_DNA"/>
</dbReference>
<dbReference type="SMART" id="SM00382">
    <property type="entry name" value="AAA"/>
    <property type="match status" value="1"/>
</dbReference>
<dbReference type="InterPro" id="IPR019734">
    <property type="entry name" value="TPR_rpt"/>
</dbReference>
<dbReference type="InterPro" id="IPR041664">
    <property type="entry name" value="AAA_16"/>
</dbReference>
<feature type="repeat" description="TPR" evidence="1">
    <location>
        <begin position="610"/>
        <end position="643"/>
    </location>
</feature>
<dbReference type="SMART" id="SM00028">
    <property type="entry name" value="TPR"/>
    <property type="match status" value="6"/>
</dbReference>
<evidence type="ECO:0000256" key="1">
    <source>
        <dbReference type="PROSITE-ProRule" id="PRU00339"/>
    </source>
</evidence>
<evidence type="ECO:0000313" key="4">
    <source>
        <dbReference type="Proteomes" id="UP001596220"/>
    </source>
</evidence>
<dbReference type="PANTHER" id="PTHR47691:SF3">
    <property type="entry name" value="HTH-TYPE TRANSCRIPTIONAL REGULATOR RV0890C-RELATED"/>
    <property type="match status" value="1"/>
</dbReference>
<dbReference type="GO" id="GO:0005524">
    <property type="term" value="F:ATP binding"/>
    <property type="evidence" value="ECO:0007669"/>
    <property type="project" value="UniProtKB-KW"/>
</dbReference>
<organism evidence="3 4">
    <name type="scientific">Saccharothrix lopnurensis</name>
    <dbReference type="NCBI Taxonomy" id="1670621"/>
    <lineage>
        <taxon>Bacteria</taxon>
        <taxon>Bacillati</taxon>
        <taxon>Actinomycetota</taxon>
        <taxon>Actinomycetes</taxon>
        <taxon>Pseudonocardiales</taxon>
        <taxon>Pseudonocardiaceae</taxon>
        <taxon>Saccharothrix</taxon>
    </lineage>
</organism>
<protein>
    <submittedName>
        <fullName evidence="3">ATP-binding protein</fullName>
    </submittedName>
</protein>
<proteinExistence type="predicted"/>
<dbReference type="PANTHER" id="PTHR47691">
    <property type="entry name" value="REGULATOR-RELATED"/>
    <property type="match status" value="1"/>
</dbReference>
<dbReference type="RefSeq" id="WP_380635087.1">
    <property type="nucleotide sequence ID" value="NZ_JBHSQO010000008.1"/>
</dbReference>
<dbReference type="Pfam" id="PF13424">
    <property type="entry name" value="TPR_12"/>
    <property type="match status" value="2"/>
</dbReference>
<evidence type="ECO:0000259" key="2">
    <source>
        <dbReference type="SMART" id="SM00382"/>
    </source>
</evidence>
<keyword evidence="3" id="KW-0067">ATP-binding</keyword>
<dbReference type="Gene3D" id="3.40.50.300">
    <property type="entry name" value="P-loop containing nucleotide triphosphate hydrolases"/>
    <property type="match status" value="1"/>
</dbReference>
<evidence type="ECO:0000313" key="3">
    <source>
        <dbReference type="EMBL" id="MFC6089719.1"/>
    </source>
</evidence>
<dbReference type="SUPFAM" id="SSF52540">
    <property type="entry name" value="P-loop containing nucleoside triphosphate hydrolases"/>
    <property type="match status" value="1"/>
</dbReference>
<name>A0ABW1P3C3_9PSEU</name>
<keyword evidence="3" id="KW-0547">Nucleotide-binding</keyword>
<dbReference type="InterPro" id="IPR011990">
    <property type="entry name" value="TPR-like_helical_dom_sf"/>
</dbReference>
<gene>
    <name evidence="3" type="ORF">ACFP3R_10590</name>
</gene>
<dbReference type="PRINTS" id="PR00364">
    <property type="entry name" value="DISEASERSIST"/>
</dbReference>
<sequence>MNSFEGTALGPVVQARHIDLVVQHADAPPPALAGLPPVEAAFTGRAAELADLADFLSPDPDLAATVGVVVGPPGIGKTTLVLRAAHDAVAAGWFPGGVLFQDLRGFARAQPVEPGAALEAHLRALGVAGPHLPPDLAGREALHRSLLAERAGRVLLVLDNVELAARVVPLLPGDRRHRVLVTSRHALGDLVPARRRELGVLSGDESVTLVARLLAAAHDGDERVTDAGDAAGELAALCGHLPQALAIAGGLLSSDPDQPVAELVEALTDRTERLTELDTGERSVRAALDLSYERLPGPAARLFRLLAANPGPTVAAGAAAALAEVPERAARRCLDVLRRAHLIEPAGPRGRFRLHDLVRLYAEERLRGQPDATALRRLLAHHYRVLLDLSFRTMPDGLVRVTWAAPREEPPPLPELLAWFDAERPNLLPTFATAFREGHHAHLSYHALTLGCLLQMRGDWDEALAAHRLAVDAARATDDLSSEGYAVACLGRALSLMRHFEAGQELLRQGIEVFRRLGDQTEVAWVSSELEVSRVQARQVDPGAPLPAWEAAPSGQKTAPAGVTDVLNTLQQLSNEATALFDRGRFTKALTRFEQVLAGSREAGLRMGEASTLGNIGNCHYRRGDYERAIAYYTESVAVAAEAGNLHGEALTRSTLGRTYETVGRFEDAVAEYERAGEVFRALGDRHDEGITLYYLGSALADRGERERARQCLHRALELLDRRLDEVVTDARELLDDLDT</sequence>
<dbReference type="PROSITE" id="PS50005">
    <property type="entry name" value="TPR"/>
    <property type="match status" value="1"/>
</dbReference>
<dbReference type="Pfam" id="PF13191">
    <property type="entry name" value="AAA_16"/>
    <property type="match status" value="1"/>
</dbReference>